<comment type="caution">
    <text evidence="1">The sequence shown here is derived from an EMBL/GenBank/DDBJ whole genome shotgun (WGS) entry which is preliminary data.</text>
</comment>
<keyword evidence="2" id="KW-1185">Reference proteome</keyword>
<accession>A0A2S3ZVR0</accession>
<evidence type="ECO:0000313" key="1">
    <source>
        <dbReference type="EMBL" id="POH72967.1"/>
    </source>
</evidence>
<dbReference type="InterPro" id="IPR023393">
    <property type="entry name" value="START-like_dom_sf"/>
</dbReference>
<proteinExistence type="predicted"/>
<reference evidence="1 2" key="1">
    <citation type="submission" date="2018-01" db="EMBL/GenBank/DDBJ databases">
        <title>Arthrobacter sp. nov., from glaciers in China.</title>
        <authorList>
            <person name="Liu Q."/>
            <person name="Xin Y.-H."/>
        </authorList>
    </citation>
    <scope>NUCLEOTIDE SEQUENCE [LARGE SCALE GENOMIC DNA]</scope>
    <source>
        <strain evidence="1 2">HLT2-12-2</strain>
    </source>
</reference>
<dbReference type="SUPFAM" id="SSF55961">
    <property type="entry name" value="Bet v1-like"/>
    <property type="match status" value="1"/>
</dbReference>
<sequence length="245" mass="26720">MTREFKIVHEQQIDGTPEQVFAAATEGSAGWLWPVDIELKLGGAGPFGSSVTAWDPPHRYANHMDGENGFYNTLEFEISERPDGKSWLRYVHSGVIFEDEENQYEAAQQHTAFYQHTLAQVVKYFPGRQASFAEVQGPEGSGAADALQRVKAALGISDVEAGHRVSVTIDGLGHVDAEVDYLAENFVGLRTEDAMYRFFGRNAFGSVVGMTIHLFGGDASDEAAGDEIARTEAAAWGAWLNGLFG</sequence>
<name>A0A2S3ZVR0_ARTGL</name>
<dbReference type="EMBL" id="PPXC01000009">
    <property type="protein sequence ID" value="POH72967.1"/>
    <property type="molecule type" value="Genomic_DNA"/>
</dbReference>
<protein>
    <submittedName>
        <fullName evidence="1">ATPase</fullName>
    </submittedName>
</protein>
<gene>
    <name evidence="1" type="ORF">CVS27_12375</name>
</gene>
<dbReference type="AlphaFoldDB" id="A0A2S3ZVR0"/>
<dbReference type="CDD" id="cd07814">
    <property type="entry name" value="SRPBCC_CalC_Aha1-like"/>
    <property type="match status" value="1"/>
</dbReference>
<evidence type="ECO:0000313" key="2">
    <source>
        <dbReference type="Proteomes" id="UP000237061"/>
    </source>
</evidence>
<dbReference type="Gene3D" id="3.30.530.20">
    <property type="match status" value="1"/>
</dbReference>
<dbReference type="Proteomes" id="UP000237061">
    <property type="component" value="Unassembled WGS sequence"/>
</dbReference>
<dbReference type="RefSeq" id="WP_103466060.1">
    <property type="nucleotide sequence ID" value="NZ_PPXC01000009.1"/>
</dbReference>
<organism evidence="1 2">
    <name type="scientific">Arthrobacter glacialis</name>
    <dbReference type="NCBI Taxonomy" id="1664"/>
    <lineage>
        <taxon>Bacteria</taxon>
        <taxon>Bacillati</taxon>
        <taxon>Actinomycetota</taxon>
        <taxon>Actinomycetes</taxon>
        <taxon>Micrococcales</taxon>
        <taxon>Micrococcaceae</taxon>
        <taxon>Arthrobacter</taxon>
    </lineage>
</organism>